<dbReference type="Proteomes" id="UP001642360">
    <property type="component" value="Unassembled WGS sequence"/>
</dbReference>
<dbReference type="GO" id="GO:0030659">
    <property type="term" value="C:cytoplasmic vesicle membrane"/>
    <property type="evidence" value="ECO:0007669"/>
    <property type="project" value="UniProtKB-SubCell"/>
</dbReference>
<dbReference type="PANTHER" id="PTHR10639:SF7">
    <property type="entry name" value="CLATHRIN LIGHT CHAIN"/>
    <property type="match status" value="1"/>
</dbReference>
<evidence type="ECO:0000313" key="10">
    <source>
        <dbReference type="EMBL" id="CAK9171103.1"/>
    </source>
</evidence>
<comment type="function">
    <text evidence="1">Clathrin is the major protein of the polyhedral coat of coated pits and vesicles.</text>
</comment>
<evidence type="ECO:0000256" key="7">
    <source>
        <dbReference type="ARBA" id="ARBA00023329"/>
    </source>
</evidence>
<reference evidence="9 11" key="1">
    <citation type="submission" date="2024-02" db="EMBL/GenBank/DDBJ databases">
        <authorList>
            <person name="Vignale AGUSTIN F."/>
            <person name="Sosa J E."/>
            <person name="Modenutti C."/>
        </authorList>
    </citation>
    <scope>NUCLEOTIDE SEQUENCE [LARGE SCALE GENOMIC DNA]</scope>
</reference>
<comment type="caution">
    <text evidence="9">The sequence shown here is derived from an EMBL/GenBank/DDBJ whole genome shotgun (WGS) entry which is preliminary data.</text>
</comment>
<dbReference type="EMBL" id="CAUOFW020005647">
    <property type="protein sequence ID" value="CAK9171103.1"/>
    <property type="molecule type" value="Genomic_DNA"/>
</dbReference>
<dbReference type="GO" id="GO:0005905">
    <property type="term" value="C:clathrin-coated pit"/>
    <property type="evidence" value="ECO:0007669"/>
    <property type="project" value="UniProtKB-KW"/>
</dbReference>
<feature type="region of interest" description="Disordered" evidence="8">
    <location>
        <begin position="109"/>
        <end position="148"/>
    </location>
</feature>
<accession>A0ABC8SA64</accession>
<evidence type="ECO:0000313" key="9">
    <source>
        <dbReference type="EMBL" id="CAK9151332.1"/>
    </source>
</evidence>
<gene>
    <name evidence="9" type="ORF">ILEXP_LOCUS19492</name>
    <name evidence="10" type="ORF">ILEXP_LOCUS40634</name>
</gene>
<evidence type="ECO:0000256" key="2">
    <source>
        <dbReference type="ARBA" id="ARBA00004180"/>
    </source>
</evidence>
<evidence type="ECO:0000256" key="1">
    <source>
        <dbReference type="ARBA" id="ARBA00003913"/>
    </source>
</evidence>
<evidence type="ECO:0000256" key="8">
    <source>
        <dbReference type="SAM" id="MobiDB-lite"/>
    </source>
</evidence>
<evidence type="ECO:0000256" key="3">
    <source>
        <dbReference type="ARBA" id="ARBA00004277"/>
    </source>
</evidence>
<comment type="similarity">
    <text evidence="4">Belongs to the clathrin light chain family.</text>
</comment>
<keyword evidence="5" id="KW-0472">Membrane</keyword>
<dbReference type="PANTHER" id="PTHR10639">
    <property type="entry name" value="CLATHRIN LIGHT CHAIN"/>
    <property type="match status" value="1"/>
</dbReference>
<name>A0ABC8SA64_9AQUA</name>
<dbReference type="InterPro" id="IPR000996">
    <property type="entry name" value="Clathrin_L-chain"/>
</dbReference>
<keyword evidence="7" id="KW-0968">Cytoplasmic vesicle</keyword>
<dbReference type="EMBL" id="CAUOFW020002125">
    <property type="protein sequence ID" value="CAK9151332.1"/>
    <property type="molecule type" value="Genomic_DNA"/>
</dbReference>
<dbReference type="AlphaFoldDB" id="A0ABC8SA64"/>
<evidence type="ECO:0000313" key="11">
    <source>
        <dbReference type="Proteomes" id="UP001642360"/>
    </source>
</evidence>
<evidence type="ECO:0000256" key="5">
    <source>
        <dbReference type="ARBA" id="ARBA00023136"/>
    </source>
</evidence>
<proteinExistence type="inferred from homology"/>
<keyword evidence="6" id="KW-0168">Coated pit</keyword>
<sequence length="213" mass="23455">MASFDDTYGMTHDGGDEVEPTSGPFDNDGYSGYDPHLASQRYEFDLPADDSVAVDDAPPPPIYNQNEFSGGDVHSFNNNDMQSAETYGFGSSPPPVSIHDQYTASPFEESPFGHESNGNAKPYDMGADTEGIFTSSDGPVLPDPSEMREEGAAFREWRRDQVESGNLRDMSGCERETSSGDESVLCLSIYSKNKWNFYNAIYVMVDSTLMQNI</sequence>
<evidence type="ECO:0008006" key="12">
    <source>
        <dbReference type="Google" id="ProtNLM"/>
    </source>
</evidence>
<protein>
    <recommendedName>
        <fullName evidence="12">Clathrin light chain</fullName>
    </recommendedName>
</protein>
<keyword evidence="11" id="KW-1185">Reference proteome</keyword>
<organism evidence="9 11">
    <name type="scientific">Ilex paraguariensis</name>
    <name type="common">yerba mate</name>
    <dbReference type="NCBI Taxonomy" id="185542"/>
    <lineage>
        <taxon>Eukaryota</taxon>
        <taxon>Viridiplantae</taxon>
        <taxon>Streptophyta</taxon>
        <taxon>Embryophyta</taxon>
        <taxon>Tracheophyta</taxon>
        <taxon>Spermatophyta</taxon>
        <taxon>Magnoliopsida</taxon>
        <taxon>eudicotyledons</taxon>
        <taxon>Gunneridae</taxon>
        <taxon>Pentapetalae</taxon>
        <taxon>asterids</taxon>
        <taxon>campanulids</taxon>
        <taxon>Aquifoliales</taxon>
        <taxon>Aquifoliaceae</taxon>
        <taxon>Ilex</taxon>
    </lineage>
</organism>
<comment type="subcellular location">
    <subcellularLocation>
        <location evidence="2">Cytoplasmic vesicle membrane</location>
        <topology evidence="2">Peripheral membrane protein</topology>
        <orientation evidence="2">Cytoplasmic side</orientation>
    </subcellularLocation>
    <subcellularLocation>
        <location evidence="3">Membrane</location>
        <location evidence="3">Coated pit</location>
        <topology evidence="3">Peripheral membrane protein</topology>
        <orientation evidence="3">Cytoplasmic side</orientation>
    </subcellularLocation>
</comment>
<evidence type="ECO:0000256" key="4">
    <source>
        <dbReference type="ARBA" id="ARBA00005263"/>
    </source>
</evidence>
<evidence type="ECO:0000256" key="6">
    <source>
        <dbReference type="ARBA" id="ARBA00023176"/>
    </source>
</evidence>
<feature type="region of interest" description="Disordered" evidence="8">
    <location>
        <begin position="1"/>
        <end position="37"/>
    </location>
</feature>